<dbReference type="GO" id="GO:0035556">
    <property type="term" value="P:intracellular signal transduction"/>
    <property type="evidence" value="ECO:0007669"/>
    <property type="project" value="InterPro"/>
</dbReference>
<sequence length="234" mass="26409">MMKKFGKARWILPGEKPEAYPPPRFLPTYLGPAACLLDDTVVAQLEEIHALGPLKKKKNSEKVFQDYSLQPIAKAMHEEDGVPIKDHKLHGSVYPDSFTGANVTFWLVREFSDISTREQAVEADSKLHAQVLFEHCRRHHGFNDGHYFYRFKTECAVPRTPKSSIWGFRGRQPEDRGAERQPSGPSASPAAIRGSLYPSKRKKGLMLSQTMVIDADPNRRNQTVCSSSIRQTST</sequence>
<dbReference type="InterPro" id="IPR036388">
    <property type="entry name" value="WH-like_DNA-bd_sf"/>
</dbReference>
<dbReference type="PROSITE" id="PS50186">
    <property type="entry name" value="DEP"/>
    <property type="match status" value="1"/>
</dbReference>
<evidence type="ECO:0000256" key="5">
    <source>
        <dbReference type="SAM" id="MobiDB-lite"/>
    </source>
</evidence>
<dbReference type="PANTHER" id="PTHR13179">
    <property type="entry name" value="DEP DOMAIN CONTAINING PROTEIN 5"/>
    <property type="match status" value="1"/>
</dbReference>
<evidence type="ECO:0000256" key="1">
    <source>
        <dbReference type="ARBA" id="ARBA00004148"/>
    </source>
</evidence>
<feature type="region of interest" description="Disordered" evidence="5">
    <location>
        <begin position="162"/>
        <end position="234"/>
    </location>
</feature>
<dbReference type="GO" id="GO:0010508">
    <property type="term" value="P:positive regulation of autophagy"/>
    <property type="evidence" value="ECO:0007669"/>
    <property type="project" value="TreeGrafter"/>
</dbReference>
<evidence type="ECO:0000256" key="3">
    <source>
        <dbReference type="ARBA" id="ARBA00018529"/>
    </source>
</evidence>
<organism evidence="7 8">
    <name type="scientific">Sphaerobolus stellatus (strain SS14)</name>
    <dbReference type="NCBI Taxonomy" id="990650"/>
    <lineage>
        <taxon>Eukaryota</taxon>
        <taxon>Fungi</taxon>
        <taxon>Dikarya</taxon>
        <taxon>Basidiomycota</taxon>
        <taxon>Agaricomycotina</taxon>
        <taxon>Agaricomycetes</taxon>
        <taxon>Phallomycetidae</taxon>
        <taxon>Geastrales</taxon>
        <taxon>Sphaerobolaceae</taxon>
        <taxon>Sphaerobolus</taxon>
    </lineage>
</organism>
<evidence type="ECO:0000256" key="4">
    <source>
        <dbReference type="ARBA" id="ARBA00021881"/>
    </source>
</evidence>
<dbReference type="AlphaFoldDB" id="A0A0C9VBK8"/>
<dbReference type="SMART" id="SM00049">
    <property type="entry name" value="DEP"/>
    <property type="match status" value="1"/>
</dbReference>
<dbReference type="GO" id="GO:0005774">
    <property type="term" value="C:vacuolar membrane"/>
    <property type="evidence" value="ECO:0007669"/>
    <property type="project" value="UniProtKB-SubCell"/>
</dbReference>
<evidence type="ECO:0000313" key="8">
    <source>
        <dbReference type="Proteomes" id="UP000054279"/>
    </source>
</evidence>
<dbReference type="HOGENOM" id="CLU_1280408_0_0_1"/>
<comment type="subcellular location">
    <subcellularLocation>
        <location evidence="1">Vacuole membrane</location>
        <topology evidence="1">Peripheral membrane protein</topology>
    </subcellularLocation>
</comment>
<dbReference type="InterPro" id="IPR027244">
    <property type="entry name" value="IML1"/>
</dbReference>
<dbReference type="InterPro" id="IPR036390">
    <property type="entry name" value="WH_DNA-bd_sf"/>
</dbReference>
<dbReference type="GO" id="GO:1904262">
    <property type="term" value="P:negative regulation of TORC1 signaling"/>
    <property type="evidence" value="ECO:0007669"/>
    <property type="project" value="TreeGrafter"/>
</dbReference>
<name>A0A0C9VBK8_SPHS4</name>
<dbReference type="Proteomes" id="UP000054279">
    <property type="component" value="Unassembled WGS sequence"/>
</dbReference>
<proteinExistence type="inferred from homology"/>
<dbReference type="Gene3D" id="1.10.10.10">
    <property type="entry name" value="Winged helix-like DNA-binding domain superfamily/Winged helix DNA-binding domain"/>
    <property type="match status" value="1"/>
</dbReference>
<gene>
    <name evidence="7" type="ORF">M422DRAFT_61357</name>
</gene>
<dbReference type="SUPFAM" id="SSF46785">
    <property type="entry name" value="Winged helix' DNA-binding domain"/>
    <property type="match status" value="1"/>
</dbReference>
<evidence type="ECO:0000259" key="6">
    <source>
        <dbReference type="PROSITE" id="PS50186"/>
    </source>
</evidence>
<comment type="similarity">
    <text evidence="2">Belongs to the IML1 family.</text>
</comment>
<feature type="compositionally biased region" description="Polar residues" evidence="5">
    <location>
        <begin position="220"/>
        <end position="234"/>
    </location>
</feature>
<dbReference type="OrthoDB" id="39497at2759"/>
<dbReference type="PANTHER" id="PTHR13179:SF8">
    <property type="entry name" value="GATOR COMPLEX PROTEIN DEPDC5"/>
    <property type="match status" value="1"/>
</dbReference>
<dbReference type="Pfam" id="PF00610">
    <property type="entry name" value="DEP"/>
    <property type="match status" value="1"/>
</dbReference>
<dbReference type="EMBL" id="KN837196">
    <property type="protein sequence ID" value="KIJ34721.1"/>
    <property type="molecule type" value="Genomic_DNA"/>
</dbReference>
<evidence type="ECO:0000256" key="2">
    <source>
        <dbReference type="ARBA" id="ARBA00005643"/>
    </source>
</evidence>
<dbReference type="InterPro" id="IPR000591">
    <property type="entry name" value="DEP_dom"/>
</dbReference>
<accession>A0A0C9VBK8</accession>
<protein>
    <recommendedName>
        <fullName evidence="3">Vacuolar membrane-associated protein IML1</fullName>
    </recommendedName>
    <alternativeName>
        <fullName evidence="4">Vacuolar membrane-associated protein iml1</fullName>
    </alternativeName>
</protein>
<evidence type="ECO:0000313" key="7">
    <source>
        <dbReference type="EMBL" id="KIJ34721.1"/>
    </source>
</evidence>
<dbReference type="GO" id="GO:0005096">
    <property type="term" value="F:GTPase activator activity"/>
    <property type="evidence" value="ECO:0007669"/>
    <property type="project" value="InterPro"/>
</dbReference>
<keyword evidence="8" id="KW-1185">Reference proteome</keyword>
<feature type="domain" description="DEP" evidence="6">
    <location>
        <begin position="78"/>
        <end position="153"/>
    </location>
</feature>
<reference evidence="7 8" key="1">
    <citation type="submission" date="2014-06" db="EMBL/GenBank/DDBJ databases">
        <title>Evolutionary Origins and Diversification of the Mycorrhizal Mutualists.</title>
        <authorList>
            <consortium name="DOE Joint Genome Institute"/>
            <consortium name="Mycorrhizal Genomics Consortium"/>
            <person name="Kohler A."/>
            <person name="Kuo A."/>
            <person name="Nagy L.G."/>
            <person name="Floudas D."/>
            <person name="Copeland A."/>
            <person name="Barry K.W."/>
            <person name="Cichocki N."/>
            <person name="Veneault-Fourrey C."/>
            <person name="LaButti K."/>
            <person name="Lindquist E.A."/>
            <person name="Lipzen A."/>
            <person name="Lundell T."/>
            <person name="Morin E."/>
            <person name="Murat C."/>
            <person name="Riley R."/>
            <person name="Ohm R."/>
            <person name="Sun H."/>
            <person name="Tunlid A."/>
            <person name="Henrissat B."/>
            <person name="Grigoriev I.V."/>
            <person name="Hibbett D.S."/>
            <person name="Martin F."/>
        </authorList>
    </citation>
    <scope>NUCLEOTIDE SEQUENCE [LARGE SCALE GENOMIC DNA]</scope>
    <source>
        <strain evidence="7 8">SS14</strain>
    </source>
</reference>
<dbReference type="GO" id="GO:1990130">
    <property type="term" value="C:GATOR1 complex"/>
    <property type="evidence" value="ECO:0007669"/>
    <property type="project" value="TreeGrafter"/>
</dbReference>